<comment type="caution">
    <text evidence="4">The sequence shown here is derived from an EMBL/GenBank/DDBJ whole genome shotgun (WGS) entry which is preliminary data.</text>
</comment>
<feature type="domain" description="Glycosyltransferase subfamily 4-like N-terminal" evidence="3">
    <location>
        <begin position="14"/>
        <end position="177"/>
    </location>
</feature>
<accession>A0A0G0ZFE1</accession>
<dbReference type="EMBL" id="LCDD01000005">
    <property type="protein sequence ID" value="KKS47437.1"/>
    <property type="molecule type" value="Genomic_DNA"/>
</dbReference>
<dbReference type="GO" id="GO:0016757">
    <property type="term" value="F:glycosyltransferase activity"/>
    <property type="evidence" value="ECO:0007669"/>
    <property type="project" value="UniProtKB-KW"/>
</dbReference>
<dbReference type="Pfam" id="PF00534">
    <property type="entry name" value="Glycos_transf_1"/>
    <property type="match status" value="1"/>
</dbReference>
<dbReference type="Proteomes" id="UP000034320">
    <property type="component" value="Unassembled WGS sequence"/>
</dbReference>
<dbReference type="Pfam" id="PF13439">
    <property type="entry name" value="Glyco_transf_4"/>
    <property type="match status" value="1"/>
</dbReference>
<dbReference type="Gene3D" id="3.40.50.2000">
    <property type="entry name" value="Glycogen Phosphorylase B"/>
    <property type="match status" value="2"/>
</dbReference>
<sequence length="372" mass="43309">MRIGIDARLLSQTGVGRYIRNLLSSLAEIDRQDEFYIFLRKRDAANLPELPASFKTVYTEIPWHTFEEQLRLPVILFRYRLDAVHFPYFSIPVFYPGRFIMTVHDLIVDHFDTGKASRWPLPLYRLKRWGYHLLMKVAVARAKKILAISESTAREINQHYPNSQGKTVITYDALDLNFQRKAKMGGIRRPKEFTDLKYLLYVGNAYPHKNLDSLISIYSEIYRRDRVKLVLVGDDDYFYPQLKSKVRNLNLQNCILFYGQAKDKELAGLYRFSEGLINPSLMEGFGLPLLEAVSIGCLPVVSDIASFREIWGDSLIYFDPENRQSIQEAIIRLLTLSAAEKTKRLKVAQNHAGKYSWKKTAQTTLWQYRHIK</sequence>
<evidence type="ECO:0000313" key="4">
    <source>
        <dbReference type="EMBL" id="KKS47437.1"/>
    </source>
</evidence>
<feature type="domain" description="Glycosyl transferase family 1" evidence="2">
    <location>
        <begin position="191"/>
        <end position="345"/>
    </location>
</feature>
<dbReference type="InterPro" id="IPR001296">
    <property type="entry name" value="Glyco_trans_1"/>
</dbReference>
<organism evidence="4 5">
    <name type="scientific">Candidatus Gottesmanbacteria bacterium GW2011_GWA2_42_18</name>
    <dbReference type="NCBI Taxonomy" id="1618442"/>
    <lineage>
        <taxon>Bacteria</taxon>
        <taxon>Candidatus Gottesmaniibacteriota</taxon>
    </lineage>
</organism>
<dbReference type="PANTHER" id="PTHR46401">
    <property type="entry name" value="GLYCOSYLTRANSFERASE WBBK-RELATED"/>
    <property type="match status" value="1"/>
</dbReference>
<dbReference type="PANTHER" id="PTHR46401:SF2">
    <property type="entry name" value="GLYCOSYLTRANSFERASE WBBK-RELATED"/>
    <property type="match status" value="1"/>
</dbReference>
<evidence type="ECO:0000256" key="1">
    <source>
        <dbReference type="ARBA" id="ARBA00022679"/>
    </source>
</evidence>
<keyword evidence="4" id="KW-0328">Glycosyltransferase</keyword>
<proteinExistence type="predicted"/>
<evidence type="ECO:0000259" key="2">
    <source>
        <dbReference type="Pfam" id="PF00534"/>
    </source>
</evidence>
<dbReference type="GO" id="GO:0009103">
    <property type="term" value="P:lipopolysaccharide biosynthetic process"/>
    <property type="evidence" value="ECO:0007669"/>
    <property type="project" value="TreeGrafter"/>
</dbReference>
<name>A0A0G0ZFE1_9BACT</name>
<dbReference type="SUPFAM" id="SSF53756">
    <property type="entry name" value="UDP-Glycosyltransferase/glycogen phosphorylase"/>
    <property type="match status" value="1"/>
</dbReference>
<reference evidence="4 5" key="1">
    <citation type="journal article" date="2015" name="Nature">
        <title>rRNA introns, odd ribosomes, and small enigmatic genomes across a large radiation of phyla.</title>
        <authorList>
            <person name="Brown C.T."/>
            <person name="Hug L.A."/>
            <person name="Thomas B.C."/>
            <person name="Sharon I."/>
            <person name="Castelle C.J."/>
            <person name="Singh A."/>
            <person name="Wilkins M.J."/>
            <person name="Williams K.H."/>
            <person name="Banfield J.F."/>
        </authorList>
    </citation>
    <scope>NUCLEOTIDE SEQUENCE [LARGE SCALE GENOMIC DNA]</scope>
</reference>
<dbReference type="AlphaFoldDB" id="A0A0G0ZFE1"/>
<protein>
    <submittedName>
        <fullName evidence="4">Mannosyltransferase B-like protein</fullName>
    </submittedName>
</protein>
<dbReference type="InterPro" id="IPR028098">
    <property type="entry name" value="Glyco_trans_4-like_N"/>
</dbReference>
<evidence type="ECO:0000259" key="3">
    <source>
        <dbReference type="Pfam" id="PF13439"/>
    </source>
</evidence>
<gene>
    <name evidence="4" type="ORF">UV09_C0005G0015</name>
</gene>
<keyword evidence="1 4" id="KW-0808">Transferase</keyword>
<evidence type="ECO:0000313" key="5">
    <source>
        <dbReference type="Proteomes" id="UP000034320"/>
    </source>
</evidence>
<dbReference type="CDD" id="cd03809">
    <property type="entry name" value="GT4_MtfB-like"/>
    <property type="match status" value="1"/>
</dbReference>